<comment type="caution">
    <text evidence="1">The sequence shown here is derived from an EMBL/GenBank/DDBJ whole genome shotgun (WGS) entry which is preliminary data.</text>
</comment>
<gene>
    <name evidence="1" type="ORF">PAPOLLO_LOCUS16908</name>
</gene>
<evidence type="ECO:0000313" key="2">
    <source>
        <dbReference type="Proteomes" id="UP000691718"/>
    </source>
</evidence>
<protein>
    <submittedName>
        <fullName evidence="1">(apollo) hypothetical protein</fullName>
    </submittedName>
</protein>
<dbReference type="EMBL" id="CAJQZP010001125">
    <property type="protein sequence ID" value="CAG5018623.1"/>
    <property type="molecule type" value="Genomic_DNA"/>
</dbReference>
<accession>A0A8S3XG77</accession>
<name>A0A8S3XG77_PARAO</name>
<keyword evidence="2" id="KW-1185">Reference proteome</keyword>
<dbReference type="AlphaFoldDB" id="A0A8S3XG77"/>
<reference evidence="1" key="1">
    <citation type="submission" date="2021-04" db="EMBL/GenBank/DDBJ databases">
        <authorList>
            <person name="Tunstrom K."/>
        </authorList>
    </citation>
    <scope>NUCLEOTIDE SEQUENCE</scope>
</reference>
<sequence length="116" mass="13108">MDFRIEIMQVVNKYCKRRNPFHIDPSPQQSTYSNLSVNANNIASPESLYSSNSYIATPRQYTEPSVNIASTSTSNTYLVESPEVYQRLYPNTSTTSDKTQVATSSIQALLNQNFNK</sequence>
<organism evidence="1 2">
    <name type="scientific">Parnassius apollo</name>
    <name type="common">Apollo butterfly</name>
    <name type="synonym">Papilio apollo</name>
    <dbReference type="NCBI Taxonomy" id="110799"/>
    <lineage>
        <taxon>Eukaryota</taxon>
        <taxon>Metazoa</taxon>
        <taxon>Ecdysozoa</taxon>
        <taxon>Arthropoda</taxon>
        <taxon>Hexapoda</taxon>
        <taxon>Insecta</taxon>
        <taxon>Pterygota</taxon>
        <taxon>Neoptera</taxon>
        <taxon>Endopterygota</taxon>
        <taxon>Lepidoptera</taxon>
        <taxon>Glossata</taxon>
        <taxon>Ditrysia</taxon>
        <taxon>Papilionoidea</taxon>
        <taxon>Papilionidae</taxon>
        <taxon>Parnassiinae</taxon>
        <taxon>Parnassini</taxon>
        <taxon>Parnassius</taxon>
        <taxon>Parnassius</taxon>
    </lineage>
</organism>
<proteinExistence type="predicted"/>
<dbReference type="Proteomes" id="UP000691718">
    <property type="component" value="Unassembled WGS sequence"/>
</dbReference>
<evidence type="ECO:0000313" key="1">
    <source>
        <dbReference type="EMBL" id="CAG5018623.1"/>
    </source>
</evidence>